<protein>
    <submittedName>
        <fullName evidence="9">Aldouronate transport system permease protein</fullName>
    </submittedName>
</protein>
<evidence type="ECO:0000313" key="9">
    <source>
        <dbReference type="EMBL" id="MBP1990089.1"/>
    </source>
</evidence>
<dbReference type="PROSITE" id="PS51257">
    <property type="entry name" value="PROKAR_LIPOPROTEIN"/>
    <property type="match status" value="1"/>
</dbReference>
<evidence type="ECO:0000256" key="1">
    <source>
        <dbReference type="ARBA" id="ARBA00004651"/>
    </source>
</evidence>
<dbReference type="CDD" id="cd06261">
    <property type="entry name" value="TM_PBP2"/>
    <property type="match status" value="1"/>
</dbReference>
<proteinExistence type="inferred from homology"/>
<evidence type="ECO:0000256" key="5">
    <source>
        <dbReference type="ARBA" id="ARBA00022989"/>
    </source>
</evidence>
<keyword evidence="6 7" id="KW-0472">Membrane</keyword>
<dbReference type="RefSeq" id="WP_209970893.1">
    <property type="nucleotide sequence ID" value="NZ_JAGGLB010000004.1"/>
</dbReference>
<dbReference type="PANTHER" id="PTHR43744">
    <property type="entry name" value="ABC TRANSPORTER PERMEASE PROTEIN MG189-RELATED-RELATED"/>
    <property type="match status" value="1"/>
</dbReference>
<dbReference type="InterPro" id="IPR000515">
    <property type="entry name" value="MetI-like"/>
</dbReference>
<evidence type="ECO:0000256" key="4">
    <source>
        <dbReference type="ARBA" id="ARBA00022692"/>
    </source>
</evidence>
<evidence type="ECO:0000313" key="10">
    <source>
        <dbReference type="Proteomes" id="UP001519287"/>
    </source>
</evidence>
<organism evidence="9 10">
    <name type="scientific">Paenibacillus eucommiae</name>
    <dbReference type="NCBI Taxonomy" id="1355755"/>
    <lineage>
        <taxon>Bacteria</taxon>
        <taxon>Bacillati</taxon>
        <taxon>Bacillota</taxon>
        <taxon>Bacilli</taxon>
        <taxon>Bacillales</taxon>
        <taxon>Paenibacillaceae</taxon>
        <taxon>Paenibacillus</taxon>
    </lineage>
</organism>
<comment type="caution">
    <text evidence="9">The sequence shown here is derived from an EMBL/GenBank/DDBJ whole genome shotgun (WGS) entry which is preliminary data.</text>
</comment>
<evidence type="ECO:0000256" key="2">
    <source>
        <dbReference type="ARBA" id="ARBA00022448"/>
    </source>
</evidence>
<dbReference type="Proteomes" id="UP001519287">
    <property type="component" value="Unassembled WGS sequence"/>
</dbReference>
<dbReference type="InterPro" id="IPR035906">
    <property type="entry name" value="MetI-like_sf"/>
</dbReference>
<feature type="transmembrane region" description="Helical" evidence="7">
    <location>
        <begin position="143"/>
        <end position="164"/>
    </location>
</feature>
<keyword evidence="4 7" id="KW-0812">Transmembrane</keyword>
<evidence type="ECO:0000259" key="8">
    <source>
        <dbReference type="PROSITE" id="PS50928"/>
    </source>
</evidence>
<reference evidence="9 10" key="1">
    <citation type="submission" date="2021-03" db="EMBL/GenBank/DDBJ databases">
        <title>Genomic Encyclopedia of Type Strains, Phase IV (KMG-IV): sequencing the most valuable type-strain genomes for metagenomic binning, comparative biology and taxonomic classification.</title>
        <authorList>
            <person name="Goeker M."/>
        </authorList>
    </citation>
    <scope>NUCLEOTIDE SEQUENCE [LARGE SCALE GENOMIC DNA]</scope>
    <source>
        <strain evidence="9 10">DSM 26048</strain>
    </source>
</reference>
<keyword evidence="5 7" id="KW-1133">Transmembrane helix</keyword>
<dbReference type="SUPFAM" id="SSF161098">
    <property type="entry name" value="MetI-like"/>
    <property type="match status" value="1"/>
</dbReference>
<dbReference type="Gene3D" id="1.10.3720.10">
    <property type="entry name" value="MetI-like"/>
    <property type="match status" value="1"/>
</dbReference>
<accession>A0ABS4IU40</accession>
<feature type="domain" description="ABC transmembrane type-1" evidence="8">
    <location>
        <begin position="75"/>
        <end position="276"/>
    </location>
</feature>
<dbReference type="Pfam" id="PF00528">
    <property type="entry name" value="BPD_transp_1"/>
    <property type="match status" value="1"/>
</dbReference>
<feature type="transmembrane region" description="Helical" evidence="7">
    <location>
        <begin position="185"/>
        <end position="210"/>
    </location>
</feature>
<dbReference type="PROSITE" id="PS50928">
    <property type="entry name" value="ABC_TM1"/>
    <property type="match status" value="1"/>
</dbReference>
<evidence type="ECO:0000256" key="3">
    <source>
        <dbReference type="ARBA" id="ARBA00022475"/>
    </source>
</evidence>
<feature type="transmembrane region" description="Helical" evidence="7">
    <location>
        <begin position="112"/>
        <end position="131"/>
    </location>
</feature>
<name>A0ABS4IU40_9BACL</name>
<keyword evidence="2 7" id="KW-0813">Transport</keyword>
<comment type="similarity">
    <text evidence="7">Belongs to the binding-protein-dependent transport system permease family.</text>
</comment>
<comment type="subcellular location">
    <subcellularLocation>
        <location evidence="1 7">Cell membrane</location>
        <topology evidence="1 7">Multi-pass membrane protein</topology>
    </subcellularLocation>
</comment>
<dbReference type="EMBL" id="JAGGLB010000004">
    <property type="protein sequence ID" value="MBP1990089.1"/>
    <property type="molecule type" value="Genomic_DNA"/>
</dbReference>
<keyword evidence="3" id="KW-1003">Cell membrane</keyword>
<keyword evidence="10" id="KW-1185">Reference proteome</keyword>
<sequence length="294" mass="32964">MNYRLSAGRKLFLVSNYVFLTLLAFACMFPLLHVFAVSLSSSHAVTAGKVWLIPVDSTLSSYKMVLSQKAFFVSFWISVKRVILGTSISMLLAVLAAYPLSRDQVQFKPRTVYAWFFVLSTMFSGGLIPLFMIVKSTHLLDTIWALVIPGAVNVFNIILLLNFFRSLPKELDDAAKIDGAGHLASLFRIYIPLSLASLATLTVFTVVGHWNSWFDGLIYMNSPDRYPLQSFLQTIVIKQDLSKLDHRQIEALSDVSSRTNKAAQIFVATIPILFVYPFLQRYFVSGIVLGSVKE</sequence>
<feature type="transmembrane region" description="Helical" evidence="7">
    <location>
        <begin position="262"/>
        <end position="279"/>
    </location>
</feature>
<dbReference type="PANTHER" id="PTHR43744:SF9">
    <property type="entry name" value="POLYGALACTURONAN_RHAMNOGALACTURONAN TRANSPORT SYSTEM PERMEASE PROTEIN YTCP"/>
    <property type="match status" value="1"/>
</dbReference>
<evidence type="ECO:0000256" key="6">
    <source>
        <dbReference type="ARBA" id="ARBA00023136"/>
    </source>
</evidence>
<gene>
    <name evidence="9" type="ORF">J2Z66_001687</name>
</gene>
<evidence type="ECO:0000256" key="7">
    <source>
        <dbReference type="RuleBase" id="RU363032"/>
    </source>
</evidence>
<feature type="transmembrane region" description="Helical" evidence="7">
    <location>
        <begin position="71"/>
        <end position="100"/>
    </location>
</feature>